<name>A0A8S5LPU7_9CAUD</name>
<dbReference type="Gene3D" id="3.40.50.150">
    <property type="entry name" value="Vaccinia Virus protein VP39"/>
    <property type="match status" value="1"/>
</dbReference>
<dbReference type="EMBL" id="BK015893">
    <property type="protein sequence ID" value="DAD72033.1"/>
    <property type="molecule type" value="Genomic_DNA"/>
</dbReference>
<dbReference type="EC" id="2.1.1.37" evidence="1"/>
<dbReference type="PROSITE" id="PS00094">
    <property type="entry name" value="C5_MTASE_1"/>
    <property type="match status" value="1"/>
</dbReference>
<reference evidence="9" key="1">
    <citation type="journal article" date="2021" name="Proc. Natl. Acad. Sci. U.S.A.">
        <title>A Catalog of Tens of Thousands of Viruses from Human Metagenomes Reveals Hidden Associations with Chronic Diseases.</title>
        <authorList>
            <person name="Tisza M.J."/>
            <person name="Buck C.B."/>
        </authorList>
    </citation>
    <scope>NUCLEOTIDE SEQUENCE</scope>
    <source>
        <strain evidence="9">CtVFv13</strain>
    </source>
</reference>
<feature type="active site" evidence="8">
    <location>
        <position position="27"/>
    </location>
</feature>
<dbReference type="PROSITE" id="PS51679">
    <property type="entry name" value="SAM_MT_C5"/>
    <property type="match status" value="1"/>
</dbReference>
<dbReference type="SUPFAM" id="SSF53335">
    <property type="entry name" value="S-adenosyl-L-methionine-dependent methyltransferases"/>
    <property type="match status" value="1"/>
</dbReference>
<evidence type="ECO:0000256" key="5">
    <source>
        <dbReference type="ARBA" id="ARBA00022691"/>
    </source>
</evidence>
<evidence type="ECO:0000256" key="2">
    <source>
        <dbReference type="ARBA" id="ARBA00022603"/>
    </source>
</evidence>
<dbReference type="InterPro" id="IPR050390">
    <property type="entry name" value="C5-Methyltransferase"/>
</dbReference>
<evidence type="ECO:0000256" key="7">
    <source>
        <dbReference type="ARBA" id="ARBA00033479"/>
    </source>
</evidence>
<keyword evidence="2 8" id="KW-0489">Methyltransferase</keyword>
<sequence>MKHLGDITKIHGDKIEPVDCITFGSPCQDLSIAGRRAGLAGERSGLFMEAVRIIKEMRSSTNGLYPTFAVWENVPGAFSSNGGEDFRAVLEELARVEQPDASIPRPSGRGGRWSKAGAIAGNGWSLAWRQLDAKYWGVPQCRKRIALVADFGGQRAAEILFERTGVSRHPDESIKAWKATPGSSQASPSGCDRTGERVVYDARGNGDGKIAPTITGDHENRITDYTAIAIERKTFNEQSFSHYKESNKCSTLKAKAGNIGNGSECLIAEKTIRWIVRRLTPVECERLQGYPDDYTNIGDWTDSKGKKHKYADSPRYKALGNSIALPQWFWLVQKMRPYLKEKPTLGSLFDGLGGFPLVWQRAYGEGTARWASEIEEFPMAVTKRRFGEE</sequence>
<comment type="similarity">
    <text evidence="8">Belongs to the class I-like SAM-binding methyltransferase superfamily. C5-methyltransferase family.</text>
</comment>
<accession>A0A8S5LPU7</accession>
<dbReference type="GO" id="GO:0032259">
    <property type="term" value="P:methylation"/>
    <property type="evidence" value="ECO:0007669"/>
    <property type="project" value="UniProtKB-KW"/>
</dbReference>
<dbReference type="InterPro" id="IPR018117">
    <property type="entry name" value="C5_DNA_meth_AS"/>
</dbReference>
<keyword evidence="4 8" id="KW-0808">Transferase</keyword>
<evidence type="ECO:0000313" key="9">
    <source>
        <dbReference type="EMBL" id="DAD72033.1"/>
    </source>
</evidence>
<proteinExistence type="inferred from homology"/>
<organism evidence="9">
    <name type="scientific">Siphoviridae sp. ctVFv13</name>
    <dbReference type="NCBI Taxonomy" id="2827576"/>
    <lineage>
        <taxon>Viruses</taxon>
        <taxon>Duplodnaviria</taxon>
        <taxon>Heunggongvirae</taxon>
        <taxon>Uroviricota</taxon>
        <taxon>Caudoviricetes</taxon>
    </lineage>
</organism>
<dbReference type="GO" id="GO:0099018">
    <property type="term" value="P:symbiont-mediated evasion of host restriction-modification system"/>
    <property type="evidence" value="ECO:0007669"/>
    <property type="project" value="UniProtKB-KW"/>
</dbReference>
<keyword evidence="3" id="KW-1090">Inhibition of host innate immune response by virus</keyword>
<dbReference type="GO" id="GO:0044027">
    <property type="term" value="P:negative regulation of gene expression via chromosomal CpG island methylation"/>
    <property type="evidence" value="ECO:0007669"/>
    <property type="project" value="TreeGrafter"/>
</dbReference>
<dbReference type="PANTHER" id="PTHR10629">
    <property type="entry name" value="CYTOSINE-SPECIFIC METHYLTRANSFERASE"/>
    <property type="match status" value="1"/>
</dbReference>
<evidence type="ECO:0000256" key="3">
    <source>
        <dbReference type="ARBA" id="ARBA00022632"/>
    </source>
</evidence>
<dbReference type="Gene3D" id="3.90.120.10">
    <property type="entry name" value="DNA Methylase, subunit A, domain 2"/>
    <property type="match status" value="1"/>
</dbReference>
<keyword evidence="3" id="KW-0945">Host-virus interaction</keyword>
<keyword evidence="5 8" id="KW-0949">S-adenosyl-L-methionine</keyword>
<dbReference type="PANTHER" id="PTHR10629:SF52">
    <property type="entry name" value="DNA (CYTOSINE-5)-METHYLTRANSFERASE 1"/>
    <property type="match status" value="1"/>
</dbReference>
<dbReference type="InterPro" id="IPR001525">
    <property type="entry name" value="C5_MeTfrase"/>
</dbReference>
<keyword evidence="7" id="KW-1258">Restriction-modification system evasion by virus</keyword>
<keyword evidence="6" id="KW-0899">Viral immunoevasion</keyword>
<dbReference type="GO" id="GO:0003886">
    <property type="term" value="F:DNA (cytosine-5-)-methyltransferase activity"/>
    <property type="evidence" value="ECO:0007669"/>
    <property type="project" value="UniProtKB-EC"/>
</dbReference>
<evidence type="ECO:0000256" key="1">
    <source>
        <dbReference type="ARBA" id="ARBA00011975"/>
    </source>
</evidence>
<evidence type="ECO:0000256" key="6">
    <source>
        <dbReference type="ARBA" id="ARBA00023280"/>
    </source>
</evidence>
<protein>
    <recommendedName>
        <fullName evidence="1">DNA (cytosine-5-)-methyltransferase</fullName>
        <ecNumber evidence="1">2.1.1.37</ecNumber>
    </recommendedName>
</protein>
<evidence type="ECO:0000256" key="8">
    <source>
        <dbReference type="PROSITE-ProRule" id="PRU01016"/>
    </source>
</evidence>
<evidence type="ECO:0000256" key="4">
    <source>
        <dbReference type="ARBA" id="ARBA00022679"/>
    </source>
</evidence>
<dbReference type="Pfam" id="PF00145">
    <property type="entry name" value="DNA_methylase"/>
    <property type="match status" value="2"/>
</dbReference>
<dbReference type="GO" id="GO:0052170">
    <property type="term" value="P:symbiont-mediated suppression of host innate immune response"/>
    <property type="evidence" value="ECO:0007669"/>
    <property type="project" value="UniProtKB-KW"/>
</dbReference>
<dbReference type="GO" id="GO:0003677">
    <property type="term" value="F:DNA binding"/>
    <property type="evidence" value="ECO:0007669"/>
    <property type="project" value="TreeGrafter"/>
</dbReference>
<dbReference type="InterPro" id="IPR029063">
    <property type="entry name" value="SAM-dependent_MTases_sf"/>
</dbReference>